<dbReference type="RefSeq" id="WP_208675422.1">
    <property type="nucleotide sequence ID" value="NZ_CP070380.1"/>
</dbReference>
<evidence type="ECO:0000313" key="1">
    <source>
        <dbReference type="EMBL" id="MDN4516943.1"/>
    </source>
</evidence>
<evidence type="ECO:0000313" key="2">
    <source>
        <dbReference type="Proteomes" id="UP001172687"/>
    </source>
</evidence>
<organism evidence="1 2">
    <name type="scientific">Mycolicibacterium austroafricanum</name>
    <name type="common">Mycobacterium austroafricanum</name>
    <dbReference type="NCBI Taxonomy" id="39687"/>
    <lineage>
        <taxon>Bacteria</taxon>
        <taxon>Bacillati</taxon>
        <taxon>Actinomycetota</taxon>
        <taxon>Actinomycetes</taxon>
        <taxon>Mycobacteriales</taxon>
        <taxon>Mycobacteriaceae</taxon>
        <taxon>Mycolicibacterium</taxon>
    </lineage>
</organism>
<proteinExistence type="predicted"/>
<gene>
    <name evidence="1" type="ORF">QYF68_03765</name>
</gene>
<name>A0ABT8H849_MYCAO</name>
<protein>
    <submittedName>
        <fullName evidence="1">Uncharacterized protein</fullName>
    </submittedName>
</protein>
<sequence>MKTLSCLIRRTGPGPVTYVLTDRLHRERSVRVTADEITVTVSSWLAQLGVHSALADDFARTVRQGDWAGAHALAEALSVDVAVTA</sequence>
<reference evidence="1" key="1">
    <citation type="submission" date="2023-07" db="EMBL/GenBank/DDBJ databases">
        <title>Degradation of tert-butanol by M. austroafricanum TBA100.</title>
        <authorList>
            <person name="Helbich S."/>
            <person name="Vainshtein Y."/>
        </authorList>
    </citation>
    <scope>NUCLEOTIDE SEQUENCE</scope>
    <source>
        <strain evidence="1">TBA100</strain>
    </source>
</reference>
<dbReference type="Proteomes" id="UP001172687">
    <property type="component" value="Unassembled WGS sequence"/>
</dbReference>
<keyword evidence="2" id="KW-1185">Reference proteome</keyword>
<accession>A0ABT8H849</accession>
<dbReference type="EMBL" id="JAUHTC010000018">
    <property type="protein sequence ID" value="MDN4516943.1"/>
    <property type="molecule type" value="Genomic_DNA"/>
</dbReference>
<comment type="caution">
    <text evidence="1">The sequence shown here is derived from an EMBL/GenBank/DDBJ whole genome shotgun (WGS) entry which is preliminary data.</text>
</comment>